<comment type="subcellular location">
    <subcellularLocation>
        <location evidence="1">Secreted</location>
    </subcellularLocation>
</comment>
<evidence type="ECO:0000256" key="2">
    <source>
        <dbReference type="ARBA" id="ARBA00022729"/>
    </source>
</evidence>
<dbReference type="Gene3D" id="3.20.20.370">
    <property type="entry name" value="Glycoside hydrolase/deacetylase"/>
    <property type="match status" value="1"/>
</dbReference>
<dbReference type="InterPro" id="IPR002509">
    <property type="entry name" value="NODB_dom"/>
</dbReference>
<gene>
    <name evidence="4" type="ORF">ENS31_12300</name>
</gene>
<comment type="caution">
    <text evidence="4">The sequence shown here is derived from an EMBL/GenBank/DDBJ whole genome shotgun (WGS) entry which is preliminary data.</text>
</comment>
<dbReference type="NCBIfam" id="TIGR04183">
    <property type="entry name" value="Por_Secre_tail"/>
    <property type="match status" value="1"/>
</dbReference>
<dbReference type="AlphaFoldDB" id="A0A7V2ZLX2"/>
<dbReference type="Pfam" id="PF01522">
    <property type="entry name" value="Polysacc_deac_1"/>
    <property type="match status" value="1"/>
</dbReference>
<dbReference type="EMBL" id="DSUJ01000010">
    <property type="protein sequence ID" value="HFI92290.1"/>
    <property type="molecule type" value="Genomic_DNA"/>
</dbReference>
<evidence type="ECO:0000259" key="3">
    <source>
        <dbReference type="PROSITE" id="PS51677"/>
    </source>
</evidence>
<dbReference type="InterPro" id="IPR011330">
    <property type="entry name" value="Glyco_hydro/deAcase_b/a-brl"/>
</dbReference>
<protein>
    <submittedName>
        <fullName evidence="4">T9SS type A sorting domain-containing protein</fullName>
    </submittedName>
</protein>
<feature type="domain" description="NodB homology" evidence="3">
    <location>
        <begin position="42"/>
        <end position="187"/>
    </location>
</feature>
<dbReference type="GO" id="GO:0005975">
    <property type="term" value="P:carbohydrate metabolic process"/>
    <property type="evidence" value="ECO:0007669"/>
    <property type="project" value="InterPro"/>
</dbReference>
<dbReference type="GO" id="GO:0016810">
    <property type="term" value="F:hydrolase activity, acting on carbon-nitrogen (but not peptide) bonds"/>
    <property type="evidence" value="ECO:0007669"/>
    <property type="project" value="InterPro"/>
</dbReference>
<dbReference type="PANTHER" id="PTHR34216">
    <property type="match status" value="1"/>
</dbReference>
<evidence type="ECO:0000256" key="1">
    <source>
        <dbReference type="ARBA" id="ARBA00004613"/>
    </source>
</evidence>
<organism evidence="4">
    <name type="scientific">Ignavibacterium album</name>
    <dbReference type="NCBI Taxonomy" id="591197"/>
    <lineage>
        <taxon>Bacteria</taxon>
        <taxon>Pseudomonadati</taxon>
        <taxon>Ignavibacteriota</taxon>
        <taxon>Ignavibacteria</taxon>
        <taxon>Ignavibacteriales</taxon>
        <taxon>Ignavibacteriaceae</taxon>
        <taxon>Ignavibacterium</taxon>
    </lineage>
</organism>
<dbReference type="GO" id="GO:0005576">
    <property type="term" value="C:extracellular region"/>
    <property type="evidence" value="ECO:0007669"/>
    <property type="project" value="UniProtKB-SubCell"/>
</dbReference>
<dbReference type="InterPro" id="IPR026444">
    <property type="entry name" value="Secre_tail"/>
</dbReference>
<dbReference type="InterPro" id="IPR051398">
    <property type="entry name" value="Polysacch_Deacetylase"/>
</dbReference>
<accession>A0A7V2ZLX2</accession>
<reference evidence="4" key="1">
    <citation type="journal article" date="2020" name="mSystems">
        <title>Genome- and Community-Level Interaction Insights into Carbon Utilization and Element Cycling Functions of Hydrothermarchaeota in Hydrothermal Sediment.</title>
        <authorList>
            <person name="Zhou Z."/>
            <person name="Liu Y."/>
            <person name="Xu W."/>
            <person name="Pan J."/>
            <person name="Luo Z.H."/>
            <person name="Li M."/>
        </authorList>
    </citation>
    <scope>NUCLEOTIDE SEQUENCE [LARGE SCALE GENOMIC DNA]</scope>
    <source>
        <strain evidence="4">SpSt-479</strain>
    </source>
</reference>
<keyword evidence="2" id="KW-0732">Signal</keyword>
<sequence>MILIKSKIFGVAVILFILTQINLSAQSQNLIYLSKWFENKSSAFSFSFDDGLKSQFLNAKPILDQFDFKGTFYVLPNYLTDTEPTIWRYGTWQMFQNLASQNHEIGSHTLNHLYLTSLPIGDTSTSNSVIYELYHSKRIIEEKIFQQKCLTLAYPFADHNNSIDSVTTEYYESARAVGVEPNNYNLTEPLFYSLKSYPVHFSLPRNSPTDDLDELYAFMDWTQNSINQSAWAIMMVHEVVPFSELVDLVNQGFYEPMSNEWFTEYCNWLKNKSDNSEVWVTTVANVTKYIRQRQNRAINLISVTDSVIVYNLSDNLNDEIYNLPLTCLIKVPENWNAVYFNQNNFTDTLFAFQTDSGKFVQANVYPDRGFVLLKSIIINSIDSTPESPNEFVLEQNYPNPFNPSTRISWQSPIGSRQTIKLYDLLGREIETIVDGYYEAGYHSTLFIVNSSLSSGVYFYRLQAGNIVQTKKMMLLR</sequence>
<dbReference type="PANTHER" id="PTHR34216:SF3">
    <property type="entry name" value="POLY-BETA-1,6-N-ACETYL-D-GLUCOSAMINE N-DEACETYLASE"/>
    <property type="match status" value="1"/>
</dbReference>
<dbReference type="SUPFAM" id="SSF88713">
    <property type="entry name" value="Glycoside hydrolase/deacetylase"/>
    <property type="match status" value="1"/>
</dbReference>
<dbReference type="PROSITE" id="PS51677">
    <property type="entry name" value="NODB"/>
    <property type="match status" value="1"/>
</dbReference>
<evidence type="ECO:0000313" key="4">
    <source>
        <dbReference type="EMBL" id="HFI92290.1"/>
    </source>
</evidence>
<proteinExistence type="predicted"/>
<dbReference type="Pfam" id="PF18962">
    <property type="entry name" value="Por_Secre_tail"/>
    <property type="match status" value="1"/>
</dbReference>
<name>A0A7V2ZLX2_9BACT</name>